<dbReference type="Proteomes" id="UP000663829">
    <property type="component" value="Unassembled WGS sequence"/>
</dbReference>
<gene>
    <name evidence="2" type="ORF">GPM918_LOCUS45083</name>
    <name evidence="3" type="ORF">SRO942_LOCUS47308</name>
</gene>
<evidence type="ECO:0000313" key="4">
    <source>
        <dbReference type="Proteomes" id="UP000663829"/>
    </source>
</evidence>
<dbReference type="Proteomes" id="UP000681722">
    <property type="component" value="Unassembled WGS sequence"/>
</dbReference>
<protein>
    <submittedName>
        <fullName evidence="2">Uncharacterized protein</fullName>
    </submittedName>
</protein>
<evidence type="ECO:0000313" key="3">
    <source>
        <dbReference type="EMBL" id="CAF4559260.1"/>
    </source>
</evidence>
<dbReference type="AlphaFoldDB" id="A0A816E670"/>
<evidence type="ECO:0000313" key="2">
    <source>
        <dbReference type="EMBL" id="CAF1643532.1"/>
    </source>
</evidence>
<dbReference type="EMBL" id="CAJNOQ010048329">
    <property type="protein sequence ID" value="CAF1643532.1"/>
    <property type="molecule type" value="Genomic_DNA"/>
</dbReference>
<proteinExistence type="predicted"/>
<dbReference type="OrthoDB" id="10012585at2759"/>
<feature type="compositionally biased region" description="Basic and acidic residues" evidence="1">
    <location>
        <begin position="1"/>
        <end position="19"/>
    </location>
</feature>
<comment type="caution">
    <text evidence="2">The sequence shown here is derived from an EMBL/GenBank/DDBJ whole genome shotgun (WGS) entry which is preliminary data.</text>
</comment>
<evidence type="ECO:0000256" key="1">
    <source>
        <dbReference type="SAM" id="MobiDB-lite"/>
    </source>
</evidence>
<keyword evidence="4" id="KW-1185">Reference proteome</keyword>
<feature type="non-terminal residue" evidence="2">
    <location>
        <position position="1"/>
    </location>
</feature>
<dbReference type="EMBL" id="CAJOBC010117616">
    <property type="protein sequence ID" value="CAF4559260.1"/>
    <property type="molecule type" value="Genomic_DNA"/>
</dbReference>
<accession>A0A816E670</accession>
<sequence length="160" mass="18255">KTIENNDDSDHSEANDKVTFDSNGQFSDDLVEKPSLLDFLRNHISPFSGTGDAYKWFIQLDSTFSDLKLSFRDRIEILPYFLGGGAMIWYSLNRQKIIDYHDFCQLFTLEFLNVKSPPDSHRSSQLTNSFSHISPSVILGKNSMDNSMDQLLDTTTSFIP</sequence>
<organism evidence="2 4">
    <name type="scientific">Didymodactylos carnosus</name>
    <dbReference type="NCBI Taxonomy" id="1234261"/>
    <lineage>
        <taxon>Eukaryota</taxon>
        <taxon>Metazoa</taxon>
        <taxon>Spiralia</taxon>
        <taxon>Gnathifera</taxon>
        <taxon>Rotifera</taxon>
        <taxon>Eurotatoria</taxon>
        <taxon>Bdelloidea</taxon>
        <taxon>Philodinida</taxon>
        <taxon>Philodinidae</taxon>
        <taxon>Didymodactylos</taxon>
    </lineage>
</organism>
<reference evidence="2" key="1">
    <citation type="submission" date="2021-02" db="EMBL/GenBank/DDBJ databases">
        <authorList>
            <person name="Nowell W R."/>
        </authorList>
    </citation>
    <scope>NUCLEOTIDE SEQUENCE</scope>
</reference>
<name>A0A816E670_9BILA</name>
<feature type="region of interest" description="Disordered" evidence="1">
    <location>
        <begin position="1"/>
        <end position="21"/>
    </location>
</feature>